<proteinExistence type="predicted"/>
<protein>
    <recommendedName>
        <fullName evidence="3">Calcineurin-like phosphoesterase domain-containing protein</fullName>
    </recommendedName>
</protein>
<dbReference type="GO" id="GO:0005737">
    <property type="term" value="C:cytoplasm"/>
    <property type="evidence" value="ECO:0007669"/>
    <property type="project" value="TreeGrafter"/>
</dbReference>
<comment type="caution">
    <text evidence="1">The sequence shown here is derived from an EMBL/GenBank/DDBJ whole genome shotgun (WGS) entry which is preliminary data.</text>
</comment>
<sequence>MNSNRLADYNGGGLIHLHGMAPLESDAGIVQALVEAKRYLFLAVGHNHGNDYFCPYHSSSENNNNNSATIMDETARREHFSSAFHLCFGRHSGYGGYGKGARVFELKNRIRFHDAREKGEPHNEERNSIRWKSWVRLESGEIIDQV</sequence>
<dbReference type="Proteomes" id="UP001295423">
    <property type="component" value="Unassembled WGS sequence"/>
</dbReference>
<accession>A0AAD2CGM8</accession>
<gene>
    <name evidence="1" type="ORF">CYCCA115_LOCUS2495</name>
</gene>
<organism evidence="1 2">
    <name type="scientific">Cylindrotheca closterium</name>
    <dbReference type="NCBI Taxonomy" id="2856"/>
    <lineage>
        <taxon>Eukaryota</taxon>
        <taxon>Sar</taxon>
        <taxon>Stramenopiles</taxon>
        <taxon>Ochrophyta</taxon>
        <taxon>Bacillariophyta</taxon>
        <taxon>Bacillariophyceae</taxon>
        <taxon>Bacillariophycidae</taxon>
        <taxon>Bacillariales</taxon>
        <taxon>Bacillariaceae</taxon>
        <taxon>Cylindrotheca</taxon>
    </lineage>
</organism>
<dbReference type="PANTHER" id="PTHR32440">
    <property type="entry name" value="PHOSPHATASE DCR2-RELATED-RELATED"/>
    <property type="match status" value="1"/>
</dbReference>
<evidence type="ECO:0000313" key="2">
    <source>
        <dbReference type="Proteomes" id="UP001295423"/>
    </source>
</evidence>
<evidence type="ECO:0008006" key="3">
    <source>
        <dbReference type="Google" id="ProtNLM"/>
    </source>
</evidence>
<name>A0AAD2CGM8_9STRA</name>
<keyword evidence="2" id="KW-1185">Reference proteome</keyword>
<dbReference type="GO" id="GO:0016788">
    <property type="term" value="F:hydrolase activity, acting on ester bonds"/>
    <property type="evidence" value="ECO:0007669"/>
    <property type="project" value="TreeGrafter"/>
</dbReference>
<evidence type="ECO:0000313" key="1">
    <source>
        <dbReference type="EMBL" id="CAJ1931674.1"/>
    </source>
</evidence>
<dbReference type="AlphaFoldDB" id="A0AAD2CGM8"/>
<dbReference type="EMBL" id="CAKOGP040000169">
    <property type="protein sequence ID" value="CAJ1931674.1"/>
    <property type="molecule type" value="Genomic_DNA"/>
</dbReference>
<dbReference type="PANTHER" id="PTHR32440:SF11">
    <property type="entry name" value="METALLOPHOSPHOESTERASE DOMAIN-CONTAINING PROTEIN"/>
    <property type="match status" value="1"/>
</dbReference>
<reference evidence="1" key="1">
    <citation type="submission" date="2023-08" db="EMBL/GenBank/DDBJ databases">
        <authorList>
            <person name="Audoor S."/>
            <person name="Bilcke G."/>
        </authorList>
    </citation>
    <scope>NUCLEOTIDE SEQUENCE</scope>
</reference>